<dbReference type="GO" id="GO:0004563">
    <property type="term" value="F:beta-N-acetylhexosaminidase activity"/>
    <property type="evidence" value="ECO:0007669"/>
    <property type="project" value="UniProtKB-EC"/>
</dbReference>
<dbReference type="InterPro" id="IPR001764">
    <property type="entry name" value="Glyco_hydro_3_N"/>
</dbReference>
<dbReference type="Gene3D" id="3.40.50.1700">
    <property type="entry name" value="Glycoside hydrolase family 3 C-terminal domain"/>
    <property type="match status" value="1"/>
</dbReference>
<dbReference type="SUPFAM" id="SSF51445">
    <property type="entry name" value="(Trans)glycosidases"/>
    <property type="match status" value="1"/>
</dbReference>
<keyword evidence="5" id="KW-0326">Glycosidase</keyword>
<evidence type="ECO:0000256" key="1">
    <source>
        <dbReference type="ARBA" id="ARBA00001231"/>
    </source>
</evidence>
<evidence type="ECO:0000313" key="7">
    <source>
        <dbReference type="EMBL" id="CVI63318.1"/>
    </source>
</evidence>
<dbReference type="InterPro" id="IPR017853">
    <property type="entry name" value="GH"/>
</dbReference>
<dbReference type="Proteomes" id="UP000192140">
    <property type="component" value="Unassembled WGS sequence"/>
</dbReference>
<feature type="domain" description="Glycoside hydrolase family 3 N-terminal" evidence="6">
    <location>
        <begin position="41"/>
        <end position="352"/>
    </location>
</feature>
<protein>
    <recommendedName>
        <fullName evidence="3">beta-N-acetylhexosaminidase</fullName>
        <ecNumber evidence="3">3.2.1.52</ecNumber>
    </recommendedName>
</protein>
<organism evidence="7 8">
    <name type="scientific">Agrobacterium deltaense NCPPB 1641</name>
    <dbReference type="NCBI Taxonomy" id="1183425"/>
    <lineage>
        <taxon>Bacteria</taxon>
        <taxon>Pseudomonadati</taxon>
        <taxon>Pseudomonadota</taxon>
        <taxon>Alphaproteobacteria</taxon>
        <taxon>Hyphomicrobiales</taxon>
        <taxon>Rhizobiaceae</taxon>
        <taxon>Rhizobium/Agrobacterium group</taxon>
        <taxon>Agrobacterium</taxon>
    </lineage>
</organism>
<dbReference type="PANTHER" id="PTHR30480:SF13">
    <property type="entry name" value="BETA-HEXOSAMINIDASE"/>
    <property type="match status" value="1"/>
</dbReference>
<dbReference type="EMBL" id="FCNP01000049">
    <property type="protein sequence ID" value="CVI63318.1"/>
    <property type="molecule type" value="Genomic_DNA"/>
</dbReference>
<accession>A0A1S7UAE3</accession>
<name>A0A1S7UAE3_9HYPH</name>
<dbReference type="InterPro" id="IPR036962">
    <property type="entry name" value="Glyco_hydro_3_N_sf"/>
</dbReference>
<dbReference type="PANTHER" id="PTHR30480">
    <property type="entry name" value="BETA-HEXOSAMINIDASE-RELATED"/>
    <property type="match status" value="1"/>
</dbReference>
<sequence>MKNRIIMSMNFENWRTILAGKPFDLDSEGINWVFKTISQMTTEEKVGQTFLPLVRDLSTEAMEQLLRMQVGGIHRMPSRPRDILRANAEYLNGKSSVPLLFSADLEFSEKGSFVDGTRLTNQMGVAATGDMKAIERMAEIAAIEGRWCGFNWTFTPVVDIDFNFRSSVVNTRSFGSTPPAVASAAERYIHSIQRHGMAACAKHWPGDGLDERDQHYVTTVNSLHADEWRATFGKVYRQVVDAGVKTIMAGHIALPAFQSSPGRAASLDPDLLKLLRQEIGFRGLIVSDAAPMVGFLSQGKRADLMPACIQAGCDILLFPDRLEDDFHSVMKGLDRGILTISRLDEAVLRILALKASLGLHSSTQLTDFSTVSLLEHQSWAKEIADQSVTLVRDEQQLLPMTLEKYPRILILEVENRLSPSGVLPPLQVAELFRKRGYEVTIHKSGADIDFKQYDIALYLVAEEGLSGKLHRLQPDWGALHGPFPSSLYRLWQDIPAVMVSFGSPYHLYDAPECPTLVNAYSAVDDVQNAVVRALTREIDFRGQSPVDPFAGLSQGRN</sequence>
<dbReference type="InterPro" id="IPR036881">
    <property type="entry name" value="Glyco_hydro_3_C_sf"/>
</dbReference>
<evidence type="ECO:0000313" key="8">
    <source>
        <dbReference type="Proteomes" id="UP000192140"/>
    </source>
</evidence>
<evidence type="ECO:0000256" key="2">
    <source>
        <dbReference type="ARBA" id="ARBA00005336"/>
    </source>
</evidence>
<proteinExistence type="inferred from homology"/>
<reference evidence="7" key="1">
    <citation type="submission" date="2016-01" db="EMBL/GenBank/DDBJ databases">
        <authorList>
            <person name="Regsiter A."/>
            <person name="william w."/>
        </authorList>
    </citation>
    <scope>NUCLEOTIDE SEQUENCE</scope>
    <source>
        <strain evidence="7">NCPPB 1641</strain>
    </source>
</reference>
<comment type="catalytic activity">
    <reaction evidence="1">
        <text>Hydrolysis of terminal non-reducing N-acetyl-D-hexosamine residues in N-acetyl-beta-D-hexosaminides.</text>
        <dbReference type="EC" id="3.2.1.52"/>
    </reaction>
</comment>
<dbReference type="GO" id="GO:0009254">
    <property type="term" value="P:peptidoglycan turnover"/>
    <property type="evidence" value="ECO:0007669"/>
    <property type="project" value="TreeGrafter"/>
</dbReference>
<dbReference type="InterPro" id="IPR050226">
    <property type="entry name" value="NagZ_Beta-hexosaminidase"/>
</dbReference>
<evidence type="ECO:0000256" key="5">
    <source>
        <dbReference type="ARBA" id="ARBA00023295"/>
    </source>
</evidence>
<dbReference type="AlphaFoldDB" id="A0A1S7UAE3"/>
<evidence type="ECO:0000259" key="6">
    <source>
        <dbReference type="Pfam" id="PF00933"/>
    </source>
</evidence>
<evidence type="ECO:0000256" key="3">
    <source>
        <dbReference type="ARBA" id="ARBA00012663"/>
    </source>
</evidence>
<dbReference type="Pfam" id="PF00933">
    <property type="entry name" value="Glyco_hydro_3"/>
    <property type="match status" value="1"/>
</dbReference>
<keyword evidence="8" id="KW-1185">Reference proteome</keyword>
<gene>
    <name evidence="7" type="ORF">AGR7A_pAt20183</name>
</gene>
<evidence type="ECO:0000256" key="4">
    <source>
        <dbReference type="ARBA" id="ARBA00022801"/>
    </source>
</evidence>
<dbReference type="EC" id="3.2.1.52" evidence="3"/>
<dbReference type="Gene3D" id="3.20.20.300">
    <property type="entry name" value="Glycoside hydrolase, family 3, N-terminal domain"/>
    <property type="match status" value="1"/>
</dbReference>
<dbReference type="GO" id="GO:0005975">
    <property type="term" value="P:carbohydrate metabolic process"/>
    <property type="evidence" value="ECO:0007669"/>
    <property type="project" value="InterPro"/>
</dbReference>
<comment type="similarity">
    <text evidence="2">Belongs to the glycosyl hydrolase 3 family.</text>
</comment>
<keyword evidence="4" id="KW-0378">Hydrolase</keyword>
<comment type="caution">
    <text evidence="7">The sequence shown here is derived from an EMBL/GenBank/DDBJ whole genome shotgun (WGS) entry which is preliminary data.</text>
</comment>